<gene>
    <name evidence="10" type="ordered locus">Tint_1568</name>
</gene>
<keyword evidence="2" id="KW-0813">Transport</keyword>
<keyword evidence="5" id="KW-0029">Amino-acid transport</keyword>
<feature type="transmembrane region" description="Helical" evidence="9">
    <location>
        <begin position="225"/>
        <end position="249"/>
    </location>
</feature>
<evidence type="ECO:0000256" key="1">
    <source>
        <dbReference type="ARBA" id="ARBA00004651"/>
    </source>
</evidence>
<keyword evidence="6 9" id="KW-1133">Transmembrane helix</keyword>
<feature type="transmembrane region" description="Helical" evidence="9">
    <location>
        <begin position="141"/>
        <end position="158"/>
    </location>
</feature>
<proteinExistence type="inferred from homology"/>
<dbReference type="CDD" id="cd06582">
    <property type="entry name" value="TM_PBP1_LivH_like"/>
    <property type="match status" value="1"/>
</dbReference>
<dbReference type="GO" id="GO:0022857">
    <property type="term" value="F:transmembrane transporter activity"/>
    <property type="evidence" value="ECO:0007669"/>
    <property type="project" value="InterPro"/>
</dbReference>
<dbReference type="Pfam" id="PF02653">
    <property type="entry name" value="BPD_transp_2"/>
    <property type="match status" value="1"/>
</dbReference>
<dbReference type="AlphaFoldDB" id="D5X1E7"/>
<keyword evidence="7 9" id="KW-0472">Membrane</keyword>
<evidence type="ECO:0000313" key="10">
    <source>
        <dbReference type="EMBL" id="ADG30943.1"/>
    </source>
</evidence>
<dbReference type="HOGENOM" id="CLU_039929_3_0_4"/>
<evidence type="ECO:0000256" key="9">
    <source>
        <dbReference type="SAM" id="Phobius"/>
    </source>
</evidence>
<dbReference type="EMBL" id="CP002021">
    <property type="protein sequence ID" value="ADG30943.1"/>
    <property type="molecule type" value="Genomic_DNA"/>
</dbReference>
<dbReference type="InterPro" id="IPR001851">
    <property type="entry name" value="ABC_transp_permease"/>
</dbReference>
<evidence type="ECO:0000256" key="2">
    <source>
        <dbReference type="ARBA" id="ARBA00022448"/>
    </source>
</evidence>
<protein>
    <submittedName>
        <fullName evidence="10">Inner-membrane translocator</fullName>
    </submittedName>
</protein>
<dbReference type="GO" id="GO:0006865">
    <property type="term" value="P:amino acid transport"/>
    <property type="evidence" value="ECO:0007669"/>
    <property type="project" value="UniProtKB-KW"/>
</dbReference>
<dbReference type="InterPro" id="IPR052157">
    <property type="entry name" value="BCAA_transport_permease"/>
</dbReference>
<name>D5X1E7_THIK1</name>
<dbReference type="PANTHER" id="PTHR11795:SF452">
    <property type="entry name" value="ABC TRANSPORTER PERMEASE PROTEIN"/>
    <property type="match status" value="1"/>
</dbReference>
<dbReference type="GO" id="GO:0005886">
    <property type="term" value="C:plasma membrane"/>
    <property type="evidence" value="ECO:0007669"/>
    <property type="project" value="UniProtKB-SubCell"/>
</dbReference>
<feature type="transmembrane region" description="Helical" evidence="9">
    <location>
        <begin position="7"/>
        <end position="31"/>
    </location>
</feature>
<keyword evidence="4 9" id="KW-0812">Transmembrane</keyword>
<reference evidence="10" key="1">
    <citation type="submission" date="2010-04" db="EMBL/GenBank/DDBJ databases">
        <title>Complete sequence of Thiomonas intermedia K12.</title>
        <authorList>
            <consortium name="US DOE Joint Genome Institute"/>
            <person name="Lucas S."/>
            <person name="Copeland A."/>
            <person name="Lapidus A."/>
            <person name="Cheng J.-F."/>
            <person name="Bruce D."/>
            <person name="Goodwin L."/>
            <person name="Pitluck S."/>
            <person name="Davenport K."/>
            <person name="Detter J.C."/>
            <person name="Han C."/>
            <person name="Tapia R."/>
            <person name="Land M."/>
            <person name="Hauser L."/>
            <person name="Kyrpides N."/>
            <person name="Ovchinnikova G."/>
            <person name="Kerfeld C.A."/>
            <person name="Cannon G.C."/>
            <person name="Heinhorst S."/>
            <person name="Woyke T."/>
        </authorList>
    </citation>
    <scope>NUCLEOTIDE SEQUENCE [LARGE SCALE GENOMIC DNA]</scope>
    <source>
        <strain evidence="10">K12</strain>
    </source>
</reference>
<evidence type="ECO:0000256" key="7">
    <source>
        <dbReference type="ARBA" id="ARBA00023136"/>
    </source>
</evidence>
<feature type="transmembrane region" description="Helical" evidence="9">
    <location>
        <begin position="61"/>
        <end position="87"/>
    </location>
</feature>
<dbReference type="BioCyc" id="TINT75379:TINT_RS07865-MONOMER"/>
<evidence type="ECO:0000256" key="4">
    <source>
        <dbReference type="ARBA" id="ARBA00022692"/>
    </source>
</evidence>
<evidence type="ECO:0000256" key="6">
    <source>
        <dbReference type="ARBA" id="ARBA00022989"/>
    </source>
</evidence>
<feature type="transmembrane region" description="Helical" evidence="9">
    <location>
        <begin position="189"/>
        <end position="213"/>
    </location>
</feature>
<dbReference type="KEGG" id="tin:Tint_1568"/>
<keyword evidence="3" id="KW-1003">Cell membrane</keyword>
<comment type="similarity">
    <text evidence="8">Belongs to the binding-protein-dependent transport system permease family. LivHM subfamily.</text>
</comment>
<evidence type="ECO:0000256" key="3">
    <source>
        <dbReference type="ARBA" id="ARBA00022475"/>
    </source>
</evidence>
<feature type="transmembrane region" description="Helical" evidence="9">
    <location>
        <begin position="93"/>
        <end position="114"/>
    </location>
</feature>
<dbReference type="PANTHER" id="PTHR11795">
    <property type="entry name" value="BRANCHED-CHAIN AMINO ACID TRANSPORT SYSTEM PERMEASE PROTEIN LIVH"/>
    <property type="match status" value="1"/>
</dbReference>
<evidence type="ECO:0000256" key="5">
    <source>
        <dbReference type="ARBA" id="ARBA00022970"/>
    </source>
</evidence>
<dbReference type="eggNOG" id="COG0559">
    <property type="taxonomic scope" value="Bacteria"/>
</dbReference>
<sequence length="289" mass="30807">MDQIIQLLFNGLTLGAIYGLVALGLTLVYGVLHVPNFAHGALYMVGGYVAYTLVNKLGLEYWWAMLGAGAVVALLAMLMQALVFAPLRRAPELYNMIGAIGVMLFLEATAQFIWGADFHRLPTPYGQVLEIAGMPFPLQRLLIVVAVLFLVVLLHLFLTRSVTGSTILAMAQDPQGAALVGIDAQRVTYLVFAISGVLAAVAATLYAPINLLYPTMGNLVIVKAFVIIILGGMGSFPGAILGGLIIGIAESFGGFYVSSDYKDIIAFVLLVAILSVRPQGLLTHRVRGA</sequence>
<evidence type="ECO:0000256" key="8">
    <source>
        <dbReference type="ARBA" id="ARBA00037998"/>
    </source>
</evidence>
<dbReference type="STRING" id="75379.Tint_1568"/>
<comment type="subcellular location">
    <subcellularLocation>
        <location evidence="1">Cell membrane</location>
        <topology evidence="1">Multi-pass membrane protein</topology>
    </subcellularLocation>
</comment>
<organism evidence="10">
    <name type="scientific">Thiomonas intermedia (strain K12)</name>
    <name type="common">Thiobacillus intermedius</name>
    <dbReference type="NCBI Taxonomy" id="75379"/>
    <lineage>
        <taxon>Bacteria</taxon>
        <taxon>Pseudomonadati</taxon>
        <taxon>Pseudomonadota</taxon>
        <taxon>Betaproteobacteria</taxon>
        <taxon>Burkholderiales</taxon>
        <taxon>Thiomonas</taxon>
    </lineage>
</organism>
<accession>D5X1E7</accession>